<dbReference type="PIRSF" id="PIRSF004761">
    <property type="entry name" value="Hydrgn_mat_HypA"/>
    <property type="match status" value="1"/>
</dbReference>
<name>A0A058ZI54_9RHOB</name>
<dbReference type="GO" id="GO:0008270">
    <property type="term" value="F:zinc ion binding"/>
    <property type="evidence" value="ECO:0007669"/>
    <property type="project" value="UniProtKB-UniRule"/>
</dbReference>
<dbReference type="HAMAP" id="MF_00213">
    <property type="entry name" value="HypA_HybF"/>
    <property type="match status" value="1"/>
</dbReference>
<dbReference type="PATRIC" id="fig|1461693.3.peg.2601"/>
<feature type="binding site" evidence="5">
    <location>
        <position position="89"/>
    </location>
    <ligand>
        <name>Zn(2+)</name>
        <dbReference type="ChEBI" id="CHEBI:29105"/>
    </ligand>
</feature>
<proteinExistence type="inferred from homology"/>
<dbReference type="FunFam" id="3.30.2320.80:FF:000001">
    <property type="entry name" value="Hydrogenase maturation factor HypA"/>
    <property type="match status" value="1"/>
</dbReference>
<dbReference type="InterPro" id="IPR000688">
    <property type="entry name" value="HypA/HybF"/>
</dbReference>
<protein>
    <recommendedName>
        <fullName evidence="5">Hydrogenase maturation factor HypA</fullName>
    </recommendedName>
</protein>
<feature type="binding site" evidence="5">
    <location>
        <position position="92"/>
    </location>
    <ligand>
        <name>Zn(2+)</name>
        <dbReference type="ChEBI" id="CHEBI:29105"/>
    </ligand>
</feature>
<keyword evidence="4 5" id="KW-0862">Zinc</keyword>
<dbReference type="GO" id="GO:0051604">
    <property type="term" value="P:protein maturation"/>
    <property type="evidence" value="ECO:0007669"/>
    <property type="project" value="InterPro"/>
</dbReference>
<dbReference type="AlphaFoldDB" id="A0A058ZI54"/>
<feature type="binding site" evidence="5">
    <location>
        <position position="73"/>
    </location>
    <ligand>
        <name>Zn(2+)</name>
        <dbReference type="ChEBI" id="CHEBI:29105"/>
    </ligand>
</feature>
<comment type="similarity">
    <text evidence="1 5">Belongs to the HypA/HybF family.</text>
</comment>
<evidence type="ECO:0000313" key="6">
    <source>
        <dbReference type="EMBL" id="KCV81289.1"/>
    </source>
</evidence>
<keyword evidence="3 5" id="KW-0479">Metal-binding</keyword>
<dbReference type="RefSeq" id="WP_035252216.1">
    <property type="nucleotide sequence ID" value="NZ_AQQY01000009.1"/>
</dbReference>
<gene>
    <name evidence="5" type="primary">hypA</name>
    <name evidence="6" type="ORF">ATO10_12834</name>
</gene>
<dbReference type="Gene3D" id="3.30.2320.80">
    <property type="match status" value="1"/>
</dbReference>
<keyword evidence="7" id="KW-1185">Reference proteome</keyword>
<dbReference type="Pfam" id="PF01155">
    <property type="entry name" value="HypA"/>
    <property type="match status" value="1"/>
</dbReference>
<reference evidence="6 7" key="1">
    <citation type="submission" date="2013-04" db="EMBL/GenBank/DDBJ databases">
        <title>Shimia sp. 22II-S11-Z10 Genome Sequencing.</title>
        <authorList>
            <person name="Lai Q."/>
            <person name="Li G."/>
            <person name="Shao Z."/>
        </authorList>
    </citation>
    <scope>NUCLEOTIDE SEQUENCE [LARGE SCALE GENOMIC DNA]</scope>
    <source>
        <strain evidence="7">22II-S11-Z10</strain>
    </source>
</reference>
<evidence type="ECO:0000256" key="3">
    <source>
        <dbReference type="ARBA" id="ARBA00022723"/>
    </source>
</evidence>
<dbReference type="PANTHER" id="PTHR34535">
    <property type="entry name" value="HYDROGENASE MATURATION FACTOR HYPA"/>
    <property type="match status" value="1"/>
</dbReference>
<evidence type="ECO:0000256" key="2">
    <source>
        <dbReference type="ARBA" id="ARBA00022596"/>
    </source>
</evidence>
<sequence>MHEMSLCEGIRQVIEDQSRAHNVRAVKRVRIEIGQFSGVEKPALEFAFDVVMRGSVAEGAALEMIDLPGKAMCYDCMKEVEIDDRLAPCPDCGGGKLMPVSGDEMRIKDLEVV</sequence>
<dbReference type="NCBIfam" id="TIGR00100">
    <property type="entry name" value="hypA"/>
    <property type="match status" value="1"/>
</dbReference>
<dbReference type="GO" id="GO:0016530">
    <property type="term" value="F:metallochaperone activity"/>
    <property type="evidence" value="ECO:0007669"/>
    <property type="project" value="UniProtKB-ARBA"/>
</dbReference>
<dbReference type="STRING" id="1461693.ATO10_12834"/>
<comment type="caution">
    <text evidence="6">The sequence shown here is derived from an EMBL/GenBank/DDBJ whole genome shotgun (WGS) entry which is preliminary data.</text>
</comment>
<dbReference type="EMBL" id="AQQY01000009">
    <property type="protein sequence ID" value="KCV81289.1"/>
    <property type="molecule type" value="Genomic_DNA"/>
</dbReference>
<evidence type="ECO:0000313" key="7">
    <source>
        <dbReference type="Proteomes" id="UP000024836"/>
    </source>
</evidence>
<comment type="function">
    <text evidence="5">Involved in the maturation of [NiFe] hydrogenases. Required for nickel insertion into the metal center of the hydrogenase.</text>
</comment>
<evidence type="ECO:0000256" key="5">
    <source>
        <dbReference type="HAMAP-Rule" id="MF_00213"/>
    </source>
</evidence>
<organism evidence="6 7">
    <name type="scientific">Actibacterium atlanticum</name>
    <dbReference type="NCBI Taxonomy" id="1461693"/>
    <lineage>
        <taxon>Bacteria</taxon>
        <taxon>Pseudomonadati</taxon>
        <taxon>Pseudomonadota</taxon>
        <taxon>Alphaproteobacteria</taxon>
        <taxon>Rhodobacterales</taxon>
        <taxon>Roseobacteraceae</taxon>
        <taxon>Actibacterium</taxon>
    </lineage>
</organism>
<keyword evidence="2 5" id="KW-0533">Nickel</keyword>
<dbReference type="Proteomes" id="UP000024836">
    <property type="component" value="Unassembled WGS sequence"/>
</dbReference>
<evidence type="ECO:0000256" key="1">
    <source>
        <dbReference type="ARBA" id="ARBA00010748"/>
    </source>
</evidence>
<accession>A0A058ZI54</accession>
<dbReference type="PROSITE" id="PS01249">
    <property type="entry name" value="HYPA"/>
    <property type="match status" value="1"/>
</dbReference>
<feature type="binding site" evidence="5">
    <location>
        <position position="76"/>
    </location>
    <ligand>
        <name>Zn(2+)</name>
        <dbReference type="ChEBI" id="CHEBI:29105"/>
    </ligand>
</feature>
<dbReference type="GO" id="GO:0016151">
    <property type="term" value="F:nickel cation binding"/>
    <property type="evidence" value="ECO:0007669"/>
    <property type="project" value="UniProtKB-UniRule"/>
</dbReference>
<dbReference type="InterPro" id="IPR020538">
    <property type="entry name" value="Hydgase_Ni_incorp_HypA/HybF_CS"/>
</dbReference>
<dbReference type="eggNOG" id="COG0375">
    <property type="taxonomic scope" value="Bacteria"/>
</dbReference>
<dbReference type="PANTHER" id="PTHR34535:SF3">
    <property type="entry name" value="HYDROGENASE MATURATION FACTOR HYPA"/>
    <property type="match status" value="1"/>
</dbReference>
<feature type="binding site" evidence="5">
    <location>
        <position position="2"/>
    </location>
    <ligand>
        <name>Ni(2+)</name>
        <dbReference type="ChEBI" id="CHEBI:49786"/>
    </ligand>
</feature>
<evidence type="ECO:0000256" key="4">
    <source>
        <dbReference type="ARBA" id="ARBA00022833"/>
    </source>
</evidence>
<dbReference type="OrthoDB" id="288014at2"/>